<evidence type="ECO:0000256" key="7">
    <source>
        <dbReference type="ARBA" id="ARBA00023136"/>
    </source>
</evidence>
<dbReference type="InterPro" id="IPR035906">
    <property type="entry name" value="MetI-like_sf"/>
</dbReference>
<keyword evidence="5 8" id="KW-0812">Transmembrane</keyword>
<evidence type="ECO:0000256" key="2">
    <source>
        <dbReference type="ARBA" id="ARBA00007069"/>
    </source>
</evidence>
<keyword evidence="7 8" id="KW-0472">Membrane</keyword>
<dbReference type="EMBL" id="JQ844168">
    <property type="protein sequence ID" value="AGS51701.1"/>
    <property type="molecule type" value="Genomic_DNA"/>
</dbReference>
<evidence type="ECO:0000313" key="10">
    <source>
        <dbReference type="EMBL" id="AGS51701.1"/>
    </source>
</evidence>
<protein>
    <submittedName>
        <fullName evidence="10">Spermidine putrescine ABC transporter permease component PotB</fullName>
    </submittedName>
</protein>
<accession>A0A806JY08</accession>
<evidence type="ECO:0000256" key="4">
    <source>
        <dbReference type="ARBA" id="ARBA00022475"/>
    </source>
</evidence>
<dbReference type="PANTHER" id="PTHR42929:SF1">
    <property type="entry name" value="INNER MEMBRANE ABC TRANSPORTER PERMEASE PROTEIN YDCU-RELATED"/>
    <property type="match status" value="1"/>
</dbReference>
<feature type="transmembrane region" description="Helical" evidence="8">
    <location>
        <begin position="91"/>
        <end position="113"/>
    </location>
</feature>
<evidence type="ECO:0000256" key="8">
    <source>
        <dbReference type="RuleBase" id="RU363032"/>
    </source>
</evidence>
<feature type="transmembrane region" description="Helical" evidence="8">
    <location>
        <begin position="225"/>
        <end position="248"/>
    </location>
</feature>
<feature type="transmembrane region" description="Helical" evidence="8">
    <location>
        <begin position="37"/>
        <end position="58"/>
    </location>
</feature>
<dbReference type="AlphaFoldDB" id="A0A806JY08"/>
<feature type="transmembrane region" description="Helical" evidence="8">
    <location>
        <begin position="273"/>
        <end position="292"/>
    </location>
</feature>
<reference evidence="10" key="1">
    <citation type="submission" date="2012-03" db="EMBL/GenBank/DDBJ databases">
        <title>Functional metagenomics reveals considerable lignocellulase gene clusters in the gut microbiome of a wood-feeding higher termite.</title>
        <authorList>
            <person name="Liu N."/>
        </authorList>
    </citation>
    <scope>NUCLEOTIDE SEQUENCE</scope>
</reference>
<evidence type="ECO:0000256" key="5">
    <source>
        <dbReference type="ARBA" id="ARBA00022692"/>
    </source>
</evidence>
<comment type="similarity">
    <text evidence="2">Belongs to the binding-protein-dependent transport system permease family. CysTW subfamily.</text>
</comment>
<name>A0A806JY08_9BACT</name>
<comment type="subcellular location">
    <subcellularLocation>
        <location evidence="1 8">Cell membrane</location>
        <topology evidence="1 8">Multi-pass membrane protein</topology>
    </subcellularLocation>
</comment>
<evidence type="ECO:0000256" key="3">
    <source>
        <dbReference type="ARBA" id="ARBA00022448"/>
    </source>
</evidence>
<keyword evidence="3 8" id="KW-0813">Transport</keyword>
<dbReference type="Gene3D" id="1.10.3720.10">
    <property type="entry name" value="MetI-like"/>
    <property type="match status" value="1"/>
</dbReference>
<feature type="domain" description="ABC transmembrane type-1" evidence="9">
    <location>
        <begin position="87"/>
        <end position="291"/>
    </location>
</feature>
<dbReference type="InterPro" id="IPR000515">
    <property type="entry name" value="MetI-like"/>
</dbReference>
<keyword evidence="6 8" id="KW-1133">Transmembrane helix</keyword>
<dbReference type="SUPFAM" id="SSF161098">
    <property type="entry name" value="MetI-like"/>
    <property type="match status" value="1"/>
</dbReference>
<dbReference type="GO" id="GO:0055085">
    <property type="term" value="P:transmembrane transport"/>
    <property type="evidence" value="ECO:0007669"/>
    <property type="project" value="InterPro"/>
</dbReference>
<dbReference type="PANTHER" id="PTHR42929">
    <property type="entry name" value="INNER MEMBRANE ABC TRANSPORTER PERMEASE PROTEIN YDCU-RELATED-RELATED"/>
    <property type="match status" value="1"/>
</dbReference>
<dbReference type="GO" id="GO:0005886">
    <property type="term" value="C:plasma membrane"/>
    <property type="evidence" value="ECO:0007669"/>
    <property type="project" value="UniProtKB-SubCell"/>
</dbReference>
<organism evidence="10">
    <name type="scientific">uncultured bacterium contig00032</name>
    <dbReference type="NCBI Taxonomy" id="1181521"/>
    <lineage>
        <taxon>Bacteria</taxon>
        <taxon>environmental samples</taxon>
    </lineage>
</organism>
<sequence length="313" mass="35286">MKAPAVQKAAERNKPFTALRKKNPVKKNYGPLYSSPMAIWFTLFFLAPIMIIIIYSFLKKGLYGGVEWEFTFDAYRYLADPVLLKITLRTLITSFLATLITILVALPCGYCIARSKYQTLFLVLIIIPFWTNFLIRVFAWMNILGNSGFLNLFLMRIGLIQDYIHFLYNQNAVILVLVYMYLPYAILPIFSTIDKFDFSLLEASRDLGANQFTAMIKVLLPNIKGGILTAILFTFIPIFGAYAVPLLVGGKDSYMLGNIIADQLSKSRNWPRAAAISMVLTLVTTIGVLLMMSVQKREALVKETKVSRNGAAL</sequence>
<proteinExistence type="inferred from homology"/>
<feature type="transmembrane region" description="Helical" evidence="8">
    <location>
        <begin position="120"/>
        <end position="143"/>
    </location>
</feature>
<evidence type="ECO:0000259" key="9">
    <source>
        <dbReference type="PROSITE" id="PS50928"/>
    </source>
</evidence>
<evidence type="ECO:0000256" key="6">
    <source>
        <dbReference type="ARBA" id="ARBA00022989"/>
    </source>
</evidence>
<dbReference type="PROSITE" id="PS50928">
    <property type="entry name" value="ABC_TM1"/>
    <property type="match status" value="1"/>
</dbReference>
<keyword evidence="4" id="KW-1003">Cell membrane</keyword>
<dbReference type="CDD" id="cd06261">
    <property type="entry name" value="TM_PBP2"/>
    <property type="match status" value="1"/>
</dbReference>
<dbReference type="Pfam" id="PF00528">
    <property type="entry name" value="BPD_transp_1"/>
    <property type="match status" value="1"/>
</dbReference>
<evidence type="ECO:0000256" key="1">
    <source>
        <dbReference type="ARBA" id="ARBA00004651"/>
    </source>
</evidence>